<accession>A0AAX6EZT5</accession>
<organism evidence="3 4">
    <name type="scientific">Iris pallida</name>
    <name type="common">Sweet iris</name>
    <dbReference type="NCBI Taxonomy" id="29817"/>
    <lineage>
        <taxon>Eukaryota</taxon>
        <taxon>Viridiplantae</taxon>
        <taxon>Streptophyta</taxon>
        <taxon>Embryophyta</taxon>
        <taxon>Tracheophyta</taxon>
        <taxon>Spermatophyta</taxon>
        <taxon>Magnoliopsida</taxon>
        <taxon>Liliopsida</taxon>
        <taxon>Asparagales</taxon>
        <taxon>Iridaceae</taxon>
        <taxon>Iridoideae</taxon>
        <taxon>Irideae</taxon>
        <taxon>Iris</taxon>
    </lineage>
</organism>
<keyword evidence="4" id="KW-1185">Reference proteome</keyword>
<reference evidence="3" key="1">
    <citation type="journal article" date="2023" name="GigaByte">
        <title>Genome assembly of the bearded iris, Iris pallida Lam.</title>
        <authorList>
            <person name="Bruccoleri R.E."/>
            <person name="Oakeley E.J."/>
            <person name="Faust A.M.E."/>
            <person name="Altorfer M."/>
            <person name="Dessus-Babus S."/>
            <person name="Burckhardt D."/>
            <person name="Oertli M."/>
            <person name="Naumann U."/>
            <person name="Petersen F."/>
            <person name="Wong J."/>
        </authorList>
    </citation>
    <scope>NUCLEOTIDE SEQUENCE</scope>
    <source>
        <strain evidence="3">GSM-AAB239-AS_SAM_17_03QT</strain>
    </source>
</reference>
<protein>
    <recommendedName>
        <fullName evidence="2">Endonuclease/exonuclease/phosphatase domain-containing protein</fullName>
    </recommendedName>
</protein>
<dbReference type="Pfam" id="PF03372">
    <property type="entry name" value="Exo_endo_phos"/>
    <property type="match status" value="1"/>
</dbReference>
<dbReference type="InterPro" id="IPR036691">
    <property type="entry name" value="Endo/exonu/phosph_ase_sf"/>
</dbReference>
<comment type="caution">
    <text evidence="3">The sequence shown here is derived from an EMBL/GenBank/DDBJ whole genome shotgun (WGS) entry which is preliminary data.</text>
</comment>
<dbReference type="Gene3D" id="3.60.10.10">
    <property type="entry name" value="Endonuclease/exonuclease/phosphatase"/>
    <property type="match status" value="1"/>
</dbReference>
<dbReference type="SUPFAM" id="SSF56219">
    <property type="entry name" value="DNase I-like"/>
    <property type="match status" value="1"/>
</dbReference>
<dbReference type="InterPro" id="IPR005135">
    <property type="entry name" value="Endo/exonuclease/phosphatase"/>
</dbReference>
<name>A0AAX6EZT5_IRIPA</name>
<feature type="domain" description="Endonuclease/exonuclease/phosphatase" evidence="2">
    <location>
        <begin position="66"/>
        <end position="281"/>
    </location>
</feature>
<evidence type="ECO:0000313" key="4">
    <source>
        <dbReference type="Proteomes" id="UP001140949"/>
    </source>
</evidence>
<evidence type="ECO:0000259" key="2">
    <source>
        <dbReference type="Pfam" id="PF03372"/>
    </source>
</evidence>
<evidence type="ECO:0000313" key="3">
    <source>
        <dbReference type="EMBL" id="KAJ6809697.1"/>
    </source>
</evidence>
<evidence type="ECO:0000256" key="1">
    <source>
        <dbReference type="SAM" id="MobiDB-lite"/>
    </source>
</evidence>
<reference evidence="3" key="2">
    <citation type="submission" date="2023-04" db="EMBL/GenBank/DDBJ databases">
        <authorList>
            <person name="Bruccoleri R.E."/>
            <person name="Oakeley E.J."/>
            <person name="Faust A.-M."/>
            <person name="Dessus-Babus S."/>
            <person name="Altorfer M."/>
            <person name="Burckhardt D."/>
            <person name="Oertli M."/>
            <person name="Naumann U."/>
            <person name="Petersen F."/>
            <person name="Wong J."/>
        </authorList>
    </citation>
    <scope>NUCLEOTIDE SEQUENCE</scope>
    <source>
        <strain evidence="3">GSM-AAB239-AS_SAM_17_03QT</strain>
        <tissue evidence="3">Leaf</tissue>
    </source>
</reference>
<dbReference type="GO" id="GO:0003824">
    <property type="term" value="F:catalytic activity"/>
    <property type="evidence" value="ECO:0007669"/>
    <property type="project" value="InterPro"/>
</dbReference>
<dbReference type="Proteomes" id="UP001140949">
    <property type="component" value="Unassembled WGS sequence"/>
</dbReference>
<dbReference type="PANTHER" id="PTHR33710">
    <property type="entry name" value="BNAC02G09200D PROTEIN"/>
    <property type="match status" value="1"/>
</dbReference>
<dbReference type="EMBL" id="JANAVB010033013">
    <property type="protein sequence ID" value="KAJ6809697.1"/>
    <property type="molecule type" value="Genomic_DNA"/>
</dbReference>
<dbReference type="AlphaFoldDB" id="A0AAX6EZT5"/>
<gene>
    <name evidence="3" type="ORF">M6B38_162970</name>
</gene>
<dbReference type="PANTHER" id="PTHR33710:SF79">
    <property type="entry name" value="OS06G0205337 PROTEIN"/>
    <property type="match status" value="1"/>
</dbReference>
<feature type="region of interest" description="Disordered" evidence="1">
    <location>
        <begin position="1"/>
        <end position="29"/>
    </location>
</feature>
<sequence>MVRLSRGCQEGDRNRSPRYYSARRHSGRSCPPQLEISVITKHPQDSQIGHKEGPQPPHLILRMMIWNARGLANTQTLNRLKSLKEMHRLVILAVIESKVEEGKFNHFRLKLGFDGGFASGKDIWVFWHKEVEAEVVAVSTQAISIIFRHHLIAGPTLMTFVHGSCHRRTRRSLWKELLHLQSRFPQSPWLCGGDFNAIATTTEKKGGLTPSSGSMFEFNQFALDAQLYPIAFSGNEFTWTNSQEGNDNQQSKLDRIFSNQHWRDSVYDSSVVHLNRAESDHAPLLLDILTTKPEQHRNFKYLDFWSKHEDFGRVVSTAWLSTHHDNPLIRIGLKLAATRKALRLWSRVEFGDIFLALKRAEADVQHAEIEFARCGDPGNRSALHAAQARLKLCARHETSFWSQKARIQWDLGGDKNSKFFYDCVRQMRNSLTIHQIRGVDGVEVRGHSDISTAAVTYFSRLFEKDRIVAEAGLLGVIPQLIEVEDNNELIKSISRDEVEAAVKALSNDSASGPDGFSGGFYDACWDTVGSDVVNCVEAFFGGCQYP</sequence>
<proteinExistence type="predicted"/>